<evidence type="ECO:0000256" key="2">
    <source>
        <dbReference type="ARBA" id="ARBA00022801"/>
    </source>
</evidence>
<dbReference type="PANTHER" id="PTHR42988:SF2">
    <property type="entry name" value="CYCLIC NUCLEOTIDE PHOSPHODIESTERASE CBUA0032-RELATED"/>
    <property type="match status" value="1"/>
</dbReference>
<dbReference type="InterPro" id="IPR050884">
    <property type="entry name" value="CNP_phosphodiesterase-III"/>
</dbReference>
<keyword evidence="7" id="KW-1185">Reference proteome</keyword>
<dbReference type="GO" id="GO:0046872">
    <property type="term" value="F:metal ion binding"/>
    <property type="evidence" value="ECO:0007669"/>
    <property type="project" value="UniProtKB-KW"/>
</dbReference>
<protein>
    <submittedName>
        <fullName evidence="6">Ser/Thr phosphatase family protein</fullName>
    </submittedName>
</protein>
<organism evidence="6 7">
    <name type="scientific">Candidatus Nitrosarchaeum limnium BG20</name>
    <dbReference type="NCBI Taxonomy" id="859192"/>
    <lineage>
        <taxon>Archaea</taxon>
        <taxon>Nitrososphaerota</taxon>
        <taxon>Nitrososphaeria</taxon>
        <taxon>Nitrosopumilales</taxon>
        <taxon>Nitrosopumilaceae</taxon>
        <taxon>Nitrosarchaeum</taxon>
    </lineage>
</organism>
<evidence type="ECO:0000313" key="7">
    <source>
        <dbReference type="Proteomes" id="UP000014065"/>
    </source>
</evidence>
<dbReference type="Proteomes" id="UP000014065">
    <property type="component" value="Unassembled WGS sequence"/>
</dbReference>
<dbReference type="CDD" id="cd07400">
    <property type="entry name" value="MPP_1"/>
    <property type="match status" value="1"/>
</dbReference>
<dbReference type="InterPro" id="IPR004843">
    <property type="entry name" value="Calcineurin-like_PHP"/>
</dbReference>
<dbReference type="PANTHER" id="PTHR42988">
    <property type="entry name" value="PHOSPHOHYDROLASE"/>
    <property type="match status" value="1"/>
</dbReference>
<dbReference type="SUPFAM" id="SSF56300">
    <property type="entry name" value="Metallo-dependent phosphatases"/>
    <property type="match status" value="1"/>
</dbReference>
<keyword evidence="2" id="KW-0378">Hydrolase</keyword>
<dbReference type="PATRIC" id="fig|859192.6.peg.271"/>
<proteinExistence type="inferred from homology"/>
<feature type="domain" description="Calcineurin-like phosphoesterase" evidence="5">
    <location>
        <begin position="30"/>
        <end position="211"/>
    </location>
</feature>
<evidence type="ECO:0000259" key="5">
    <source>
        <dbReference type="Pfam" id="PF00149"/>
    </source>
</evidence>
<dbReference type="EMBL" id="AHJG01000034">
    <property type="protein sequence ID" value="EPA06568.1"/>
    <property type="molecule type" value="Genomic_DNA"/>
</dbReference>
<dbReference type="InterPro" id="IPR029052">
    <property type="entry name" value="Metallo-depent_PP-like"/>
</dbReference>
<evidence type="ECO:0000256" key="4">
    <source>
        <dbReference type="ARBA" id="ARBA00025742"/>
    </source>
</evidence>
<gene>
    <name evidence="6" type="ORF">BG20_I0751</name>
</gene>
<dbReference type="AlphaFoldDB" id="S2E790"/>
<dbReference type="GO" id="GO:0016787">
    <property type="term" value="F:hydrolase activity"/>
    <property type="evidence" value="ECO:0007669"/>
    <property type="project" value="UniProtKB-KW"/>
</dbReference>
<sequence length="277" mass="31634">MLLFNSTLLFESVSLSRDSLLDDLIKIRKMLIVQISDLHVGSQFLQDKFDQLVDEVNQLNPNVIVVTGDLTNEGLMHEYERCQELLTKFKSKKIITISGNHDYRNTGYLLFKKFFPFEAINELSDDVVLVTLGTARPDRNEGEVGYRQNLWLERTMKKYKDKVKILAMHHHLIAIPDTGSDQLTVVDAGDVLRTILDTGVDLVLCGHKHRPWEWNFGKLMVVNAGTATSERVRGLFENTYNIITISNKSINVDLKIVGGKRIQLNDIVTNYHQFGDE</sequence>
<dbReference type="Gene3D" id="3.60.21.10">
    <property type="match status" value="1"/>
</dbReference>
<name>S2E790_9ARCH</name>
<comment type="similarity">
    <text evidence="4">Belongs to the cyclic nucleotide phosphodiesterase class-III family.</text>
</comment>
<keyword evidence="3" id="KW-0408">Iron</keyword>
<evidence type="ECO:0000313" key="6">
    <source>
        <dbReference type="EMBL" id="EPA06568.1"/>
    </source>
</evidence>
<comment type="caution">
    <text evidence="6">The sequence shown here is derived from an EMBL/GenBank/DDBJ whole genome shotgun (WGS) entry which is preliminary data.</text>
</comment>
<evidence type="ECO:0000256" key="1">
    <source>
        <dbReference type="ARBA" id="ARBA00022723"/>
    </source>
</evidence>
<reference evidence="6 7" key="1">
    <citation type="journal article" date="2012" name="J. Bacteriol.">
        <title>Genome Sequence of "Candidatus Nitrosoarchaeum limnia" BG20, a Low-Salinity Ammonia-Oxidizing Archaeon from the San Francisco Bay Estuary.</title>
        <authorList>
            <person name="Mosier A.C."/>
            <person name="Allen E.E."/>
            <person name="Kim M."/>
            <person name="Ferriera S."/>
            <person name="Francis C.A."/>
        </authorList>
    </citation>
    <scope>NUCLEOTIDE SEQUENCE [LARGE SCALE GENOMIC DNA]</scope>
    <source>
        <strain evidence="6 7">BG20</strain>
    </source>
</reference>
<keyword evidence="1" id="KW-0479">Metal-binding</keyword>
<accession>S2E790</accession>
<evidence type="ECO:0000256" key="3">
    <source>
        <dbReference type="ARBA" id="ARBA00023004"/>
    </source>
</evidence>
<dbReference type="Pfam" id="PF00149">
    <property type="entry name" value="Metallophos"/>
    <property type="match status" value="1"/>
</dbReference>